<keyword evidence="3" id="KW-1185">Reference proteome</keyword>
<dbReference type="AlphaFoldDB" id="A0A9X2RJT0"/>
<comment type="caution">
    <text evidence="2">The sequence shown here is derived from an EMBL/GenBank/DDBJ whole genome shotgun (WGS) entry which is preliminary data.</text>
</comment>
<sequence length="143" mass="14839">MLGPFPYDGKYRIAGSLTPADIPTLKEMGITLVVNAGPDHEVRGGLTSHELRHLLSQAGIMFADIPFTLAELTSGHVDTFLTVATPARKVLVACADGERSATLLAAADLKAGKLPGAVAEKASAAGFKLDDTIASLVLTREAA</sequence>
<dbReference type="EMBL" id="JANIBC010000014">
    <property type="protein sequence ID" value="MCQ8186226.1"/>
    <property type="molecule type" value="Genomic_DNA"/>
</dbReference>
<dbReference type="Proteomes" id="UP001142610">
    <property type="component" value="Unassembled WGS sequence"/>
</dbReference>
<evidence type="ECO:0000259" key="1">
    <source>
        <dbReference type="Pfam" id="PF04273"/>
    </source>
</evidence>
<evidence type="ECO:0000313" key="3">
    <source>
        <dbReference type="Proteomes" id="UP001142610"/>
    </source>
</evidence>
<dbReference type="InterPro" id="IPR029021">
    <property type="entry name" value="Prot-tyrosine_phosphatase-like"/>
</dbReference>
<dbReference type="InterPro" id="IPR005939">
    <property type="entry name" value="BLH_phosphatase-like"/>
</dbReference>
<dbReference type="RefSeq" id="WP_256620126.1">
    <property type="nucleotide sequence ID" value="NZ_JANIBC010000014.1"/>
</dbReference>
<organism evidence="2 3">
    <name type="scientific">Parvularcula maris</name>
    <dbReference type="NCBI Taxonomy" id="2965077"/>
    <lineage>
        <taxon>Bacteria</taxon>
        <taxon>Pseudomonadati</taxon>
        <taxon>Pseudomonadota</taxon>
        <taxon>Alphaproteobacteria</taxon>
        <taxon>Parvularculales</taxon>
        <taxon>Parvularculaceae</taxon>
        <taxon>Parvularcula</taxon>
    </lineage>
</organism>
<dbReference type="GO" id="GO:0016740">
    <property type="term" value="F:transferase activity"/>
    <property type="evidence" value="ECO:0007669"/>
    <property type="project" value="UniProtKB-KW"/>
</dbReference>
<protein>
    <submittedName>
        <fullName evidence="2">Sulfur transferase domain-containing protein</fullName>
    </submittedName>
</protein>
<feature type="domain" description="Beta-lactamase hydrolase-like protein phosphatase-like" evidence="1">
    <location>
        <begin position="12"/>
        <end position="106"/>
    </location>
</feature>
<dbReference type="SUPFAM" id="SSF52799">
    <property type="entry name" value="(Phosphotyrosine protein) phosphatases II"/>
    <property type="match status" value="1"/>
</dbReference>
<evidence type="ECO:0000313" key="2">
    <source>
        <dbReference type="EMBL" id="MCQ8186226.1"/>
    </source>
</evidence>
<keyword evidence="2" id="KW-0808">Transferase</keyword>
<name>A0A9X2RJT0_9PROT</name>
<gene>
    <name evidence="2" type="ORF">NOG11_12630</name>
</gene>
<accession>A0A9X2RJT0</accession>
<proteinExistence type="predicted"/>
<dbReference type="Pfam" id="PF04273">
    <property type="entry name" value="BLH_phosphatase"/>
    <property type="match status" value="1"/>
</dbReference>
<reference evidence="2" key="1">
    <citation type="submission" date="2022-07" db="EMBL/GenBank/DDBJ databases">
        <title>Parvularcula maris sp. nov., an algicidal bacterium isolated from seawater.</title>
        <authorList>
            <person name="Li F."/>
        </authorList>
    </citation>
    <scope>NUCLEOTIDE SEQUENCE</scope>
    <source>
        <strain evidence="2">BGMRC 0090</strain>
    </source>
</reference>
<dbReference type="Gene3D" id="3.90.190.10">
    <property type="entry name" value="Protein tyrosine phosphatase superfamily"/>
    <property type="match status" value="1"/>
</dbReference>
<dbReference type="GO" id="GO:0016787">
    <property type="term" value="F:hydrolase activity"/>
    <property type="evidence" value="ECO:0007669"/>
    <property type="project" value="InterPro"/>
</dbReference>